<dbReference type="PANTHER" id="PTHR42956:SF1">
    <property type="entry name" value="NITROGENASE IRON-MOLYBDENUM COFACTOR BIOSYNTHESIS PROTEIN NIFE"/>
    <property type="match status" value="1"/>
</dbReference>
<dbReference type="AlphaFoldDB" id="A0A3E4PWF7"/>
<dbReference type="Pfam" id="PF00148">
    <property type="entry name" value="Oxidored_nitro"/>
    <property type="match status" value="1"/>
</dbReference>
<dbReference type="SUPFAM" id="SSF53807">
    <property type="entry name" value="Helical backbone' metal receptor"/>
    <property type="match status" value="1"/>
</dbReference>
<protein>
    <recommendedName>
        <fullName evidence="1">Nitrogenase/oxidoreductase component 1 domain-containing protein</fullName>
    </recommendedName>
</protein>
<dbReference type="EMBL" id="QSRA01000007">
    <property type="protein sequence ID" value="RGK84379.1"/>
    <property type="molecule type" value="Genomic_DNA"/>
</dbReference>
<sequence length="349" mass="39593">MNKMINLFKKLPAFSADYSGVCNAVQHMHCLIVLHGQGGCIGGVNTCDDFEKERNEERILFTKISEIDTVTGNDKKLIDQIVSDSQEIENDFIIVAGSPIPMLIGTDWNAWVRELEAEMDKPVIAINTKGFATYEYGEKAIFLELVNKFACSVEKESRANIIGDTCLSGWTADMRRQLKVELQKKYNTVVSWNDDATLDDLRKMCSASLNIAASISALPAVIKMKKDYGIPYITIPELNEIKRVDKLTGARSILLVGEQIVMNQYREQIRRNNPDIQISVCNFFEMNPEWMEEGDCRLFGEDDYIKYLNEHGHCDCIVGDSLLEQFGGYEQKFIKYPQIALSGRLLNDR</sequence>
<dbReference type="InterPro" id="IPR000510">
    <property type="entry name" value="Nase/OxRdtase_comp1"/>
</dbReference>
<gene>
    <name evidence="2" type="ORF">DXC93_06865</name>
</gene>
<feature type="domain" description="Nitrogenase/oxidoreductase component 1" evidence="1">
    <location>
        <begin position="29"/>
        <end position="248"/>
    </location>
</feature>
<reference evidence="2 3" key="1">
    <citation type="submission" date="2018-08" db="EMBL/GenBank/DDBJ databases">
        <title>A genome reference for cultivated species of the human gut microbiota.</title>
        <authorList>
            <person name="Zou Y."/>
            <person name="Xue W."/>
            <person name="Luo G."/>
        </authorList>
    </citation>
    <scope>NUCLEOTIDE SEQUENCE [LARGE SCALE GENOMIC DNA]</scope>
    <source>
        <strain evidence="2 3">TF09-3</strain>
    </source>
</reference>
<dbReference type="InterPro" id="IPR049939">
    <property type="entry name" value="NifE-like"/>
</dbReference>
<evidence type="ECO:0000313" key="2">
    <source>
        <dbReference type="EMBL" id="RGK84379.1"/>
    </source>
</evidence>
<dbReference type="GO" id="GO:0016491">
    <property type="term" value="F:oxidoreductase activity"/>
    <property type="evidence" value="ECO:0007669"/>
    <property type="project" value="InterPro"/>
</dbReference>
<dbReference type="Gene3D" id="3.40.50.1980">
    <property type="entry name" value="Nitrogenase molybdenum iron protein domain"/>
    <property type="match status" value="2"/>
</dbReference>
<dbReference type="Proteomes" id="UP000261324">
    <property type="component" value="Unassembled WGS sequence"/>
</dbReference>
<evidence type="ECO:0000313" key="3">
    <source>
        <dbReference type="Proteomes" id="UP000261324"/>
    </source>
</evidence>
<dbReference type="PANTHER" id="PTHR42956">
    <property type="entry name" value="NITROGENASE IRON-MOLYBDENUM COFACTOR BIOSYNTHESIS PROTEIN NIFE"/>
    <property type="match status" value="1"/>
</dbReference>
<name>A0A3E4PWF7_9FIRM</name>
<accession>A0A3E4PWF7</accession>
<proteinExistence type="predicted"/>
<evidence type="ECO:0000259" key="1">
    <source>
        <dbReference type="Pfam" id="PF00148"/>
    </source>
</evidence>
<comment type="caution">
    <text evidence="2">The sequence shown here is derived from an EMBL/GenBank/DDBJ whole genome shotgun (WGS) entry which is preliminary data.</text>
</comment>
<organism evidence="2 3">
    <name type="scientific">Dorea formicigenerans</name>
    <dbReference type="NCBI Taxonomy" id="39486"/>
    <lineage>
        <taxon>Bacteria</taxon>
        <taxon>Bacillati</taxon>
        <taxon>Bacillota</taxon>
        <taxon>Clostridia</taxon>
        <taxon>Lachnospirales</taxon>
        <taxon>Lachnospiraceae</taxon>
        <taxon>Dorea</taxon>
    </lineage>
</organism>